<reference evidence="2" key="1">
    <citation type="journal article" date="2019" name="Int. J. Syst. Evol. Microbiol.">
        <title>The Global Catalogue of Microorganisms (GCM) 10K type strain sequencing project: providing services to taxonomists for standard genome sequencing and annotation.</title>
        <authorList>
            <consortium name="The Broad Institute Genomics Platform"/>
            <consortium name="The Broad Institute Genome Sequencing Center for Infectious Disease"/>
            <person name="Wu L."/>
            <person name="Ma J."/>
        </authorList>
    </citation>
    <scope>NUCLEOTIDE SEQUENCE [LARGE SCALE GENOMIC DNA]</scope>
    <source>
        <strain evidence="2">JCM 17924</strain>
    </source>
</reference>
<organism evidence="1 2">
    <name type="scientific">Hymenobacter koreensis</name>
    <dbReference type="NCBI Taxonomy" id="1084523"/>
    <lineage>
        <taxon>Bacteria</taxon>
        <taxon>Pseudomonadati</taxon>
        <taxon>Bacteroidota</taxon>
        <taxon>Cytophagia</taxon>
        <taxon>Cytophagales</taxon>
        <taxon>Hymenobacteraceae</taxon>
        <taxon>Hymenobacter</taxon>
    </lineage>
</organism>
<dbReference type="EMBL" id="BAABHA010000015">
    <property type="protein sequence ID" value="GAA4391977.1"/>
    <property type="molecule type" value="Genomic_DNA"/>
</dbReference>
<keyword evidence="2" id="KW-1185">Reference proteome</keyword>
<dbReference type="Proteomes" id="UP001500454">
    <property type="component" value="Unassembled WGS sequence"/>
</dbReference>
<gene>
    <name evidence="1" type="ORF">GCM10023186_41930</name>
</gene>
<proteinExistence type="predicted"/>
<evidence type="ECO:0000313" key="1">
    <source>
        <dbReference type="EMBL" id="GAA4391977.1"/>
    </source>
</evidence>
<sequence length="182" mass="19597">MLALDSPPIIQLQVSNRTFNGITIGQLARYTCIEIAQRASGECTVKLFLEVTQHELTPEGEAGAQLPKDFAVRPIPLIADNTTAVDAQTGELRYQLVFDSGASAVDGPARPGEAYDYRTGLPVPIPAVAAGLSGWREFLKAHPDALALQGDFFVYVRDHVPQKIALLVTNHIQAANAMGKFA</sequence>
<evidence type="ECO:0000313" key="2">
    <source>
        <dbReference type="Proteomes" id="UP001500454"/>
    </source>
</evidence>
<protein>
    <submittedName>
        <fullName evidence="1">Uncharacterized protein</fullName>
    </submittedName>
</protein>
<name>A0ABP8JJT2_9BACT</name>
<accession>A0ABP8JJT2</accession>
<dbReference type="RefSeq" id="WP_345227434.1">
    <property type="nucleotide sequence ID" value="NZ_BAABHA010000015.1"/>
</dbReference>
<comment type="caution">
    <text evidence="1">The sequence shown here is derived from an EMBL/GenBank/DDBJ whole genome shotgun (WGS) entry which is preliminary data.</text>
</comment>